<dbReference type="Proteomes" id="UP001596083">
    <property type="component" value="Unassembled WGS sequence"/>
</dbReference>
<evidence type="ECO:0000313" key="1">
    <source>
        <dbReference type="EMBL" id="MFC5718801.1"/>
    </source>
</evidence>
<keyword evidence="2" id="KW-1185">Reference proteome</keyword>
<dbReference type="EMBL" id="JBHSPB010000001">
    <property type="protein sequence ID" value="MFC5718801.1"/>
    <property type="molecule type" value="Genomic_DNA"/>
</dbReference>
<dbReference type="RefSeq" id="WP_390313786.1">
    <property type="nucleotide sequence ID" value="NZ_JBHSPB010000001.1"/>
</dbReference>
<organism evidence="1 2">
    <name type="scientific">Streptomyces gamaensis</name>
    <dbReference type="NCBI Taxonomy" id="1763542"/>
    <lineage>
        <taxon>Bacteria</taxon>
        <taxon>Bacillati</taxon>
        <taxon>Actinomycetota</taxon>
        <taxon>Actinomycetes</taxon>
        <taxon>Kitasatosporales</taxon>
        <taxon>Streptomycetaceae</taxon>
        <taxon>Streptomyces</taxon>
    </lineage>
</organism>
<name>A0ABW0YTK1_9ACTN</name>
<gene>
    <name evidence="1" type="ORF">ACFP1Z_01235</name>
</gene>
<dbReference type="NCBIfam" id="NF042937">
    <property type="entry name" value="leader_Ms4533A"/>
    <property type="match status" value="1"/>
</dbReference>
<evidence type="ECO:0000313" key="2">
    <source>
        <dbReference type="Proteomes" id="UP001596083"/>
    </source>
</evidence>
<comment type="caution">
    <text evidence="1">The sequence shown here is derived from an EMBL/GenBank/DDBJ whole genome shotgun (WGS) entry which is preliminary data.</text>
</comment>
<sequence length="30" mass="3170">MSHRHAPENAGFQLALIGVAAHAVADILCR</sequence>
<proteinExistence type="predicted"/>
<reference evidence="2" key="1">
    <citation type="journal article" date="2019" name="Int. J. Syst. Evol. Microbiol.">
        <title>The Global Catalogue of Microorganisms (GCM) 10K type strain sequencing project: providing services to taxonomists for standard genome sequencing and annotation.</title>
        <authorList>
            <consortium name="The Broad Institute Genomics Platform"/>
            <consortium name="The Broad Institute Genome Sequencing Center for Infectious Disease"/>
            <person name="Wu L."/>
            <person name="Ma J."/>
        </authorList>
    </citation>
    <scope>NUCLEOTIDE SEQUENCE [LARGE SCALE GENOMIC DNA]</scope>
    <source>
        <strain evidence="2">CGMCC 4.7304</strain>
    </source>
</reference>
<protein>
    <submittedName>
        <fullName evidence="1">Ms4533A family Cys-rich leader peptide</fullName>
    </submittedName>
</protein>
<accession>A0ABW0YTK1</accession>